<proteinExistence type="predicted"/>
<protein>
    <recommendedName>
        <fullName evidence="3">HD domain-containing protein</fullName>
    </recommendedName>
</protein>
<dbReference type="AlphaFoldDB" id="A0A1G2M939"/>
<dbReference type="Pfam" id="PF12917">
    <property type="entry name" value="YfbR-like"/>
    <property type="match status" value="1"/>
</dbReference>
<gene>
    <name evidence="1" type="ORF">A2849_01375</name>
</gene>
<dbReference type="Gene3D" id="1.10.3210.10">
    <property type="entry name" value="Hypothetical protein af1432"/>
    <property type="match status" value="1"/>
</dbReference>
<dbReference type="Proteomes" id="UP000178121">
    <property type="component" value="Unassembled WGS sequence"/>
</dbReference>
<evidence type="ECO:0008006" key="3">
    <source>
        <dbReference type="Google" id="ProtNLM"/>
    </source>
</evidence>
<organism evidence="1 2">
    <name type="scientific">Candidatus Taylorbacteria bacterium RIFCSPHIGHO2_01_FULL_51_15</name>
    <dbReference type="NCBI Taxonomy" id="1802304"/>
    <lineage>
        <taxon>Bacteria</taxon>
        <taxon>Candidatus Tayloriibacteriota</taxon>
    </lineage>
</organism>
<evidence type="ECO:0000313" key="1">
    <source>
        <dbReference type="EMBL" id="OHA20410.1"/>
    </source>
</evidence>
<dbReference type="SUPFAM" id="SSF109604">
    <property type="entry name" value="HD-domain/PDEase-like"/>
    <property type="match status" value="1"/>
</dbReference>
<name>A0A1G2M939_9BACT</name>
<evidence type="ECO:0000313" key="2">
    <source>
        <dbReference type="Proteomes" id="UP000178121"/>
    </source>
</evidence>
<comment type="caution">
    <text evidence="1">The sequence shown here is derived from an EMBL/GenBank/DDBJ whole genome shotgun (WGS) entry which is preliminary data.</text>
</comment>
<sequence>MKEDLFKDFPKEREEGLKKLYRYSAFDVMFYRSNLWTHAHRVSWLTEDITPVALKYFKKFDGEKARILALVHDDAELITGDIQSRAKARASKKDKLKWERSEARAIKELSSRYPKYVGSYRYGELLTEALEKSTPESWVVTFADKLDAYCEGLHEVFAGNFSLLQCILFYPRMLGFLDRKFPKLTPFLYDRTSPLVDVERYLHVPLIKSKRYAHAGKPHTKKTITLSSTSPFYDRWRALVIKHWGEEGIKTLIDQKEFLSR</sequence>
<accession>A0A1G2M939</accession>
<reference evidence="1 2" key="1">
    <citation type="journal article" date="2016" name="Nat. Commun.">
        <title>Thousands of microbial genomes shed light on interconnected biogeochemical processes in an aquifer system.</title>
        <authorList>
            <person name="Anantharaman K."/>
            <person name="Brown C.T."/>
            <person name="Hug L.A."/>
            <person name="Sharon I."/>
            <person name="Castelle C.J."/>
            <person name="Probst A.J."/>
            <person name="Thomas B.C."/>
            <person name="Singh A."/>
            <person name="Wilkins M.J."/>
            <person name="Karaoz U."/>
            <person name="Brodie E.L."/>
            <person name="Williams K.H."/>
            <person name="Hubbard S.S."/>
            <person name="Banfield J.F."/>
        </authorList>
    </citation>
    <scope>NUCLEOTIDE SEQUENCE [LARGE SCALE GENOMIC DNA]</scope>
</reference>
<dbReference type="EMBL" id="MHRI01000030">
    <property type="protein sequence ID" value="OHA20410.1"/>
    <property type="molecule type" value="Genomic_DNA"/>
</dbReference>